<gene>
    <name evidence="4" type="ORF">METZ01_LOCUS251989</name>
</gene>
<dbReference type="Gene3D" id="3.40.30.10">
    <property type="entry name" value="Glutaredoxin"/>
    <property type="match status" value="1"/>
</dbReference>
<dbReference type="InterPro" id="IPR003782">
    <property type="entry name" value="SCO1/SenC"/>
</dbReference>
<feature type="domain" description="Thioredoxin" evidence="3">
    <location>
        <begin position="34"/>
        <end position="189"/>
    </location>
</feature>
<comment type="similarity">
    <text evidence="1">Belongs to the SCO1/2 family.</text>
</comment>
<dbReference type="EMBL" id="UINC01067458">
    <property type="protein sequence ID" value="SVB99135.1"/>
    <property type="molecule type" value="Genomic_DNA"/>
</dbReference>
<evidence type="ECO:0000256" key="2">
    <source>
        <dbReference type="ARBA" id="ARBA00023008"/>
    </source>
</evidence>
<keyword evidence="2" id="KW-0186">Copper</keyword>
<dbReference type="PANTHER" id="PTHR12151:SF25">
    <property type="entry name" value="LINALOOL DEHYDRATASE_ISOMERASE DOMAIN-CONTAINING PROTEIN"/>
    <property type="match status" value="1"/>
</dbReference>
<dbReference type="CDD" id="cd02968">
    <property type="entry name" value="SCO"/>
    <property type="match status" value="1"/>
</dbReference>
<evidence type="ECO:0000259" key="3">
    <source>
        <dbReference type="PROSITE" id="PS51352"/>
    </source>
</evidence>
<dbReference type="PROSITE" id="PS51352">
    <property type="entry name" value="THIOREDOXIN_2"/>
    <property type="match status" value="1"/>
</dbReference>
<reference evidence="4" key="1">
    <citation type="submission" date="2018-05" db="EMBL/GenBank/DDBJ databases">
        <authorList>
            <person name="Lanie J.A."/>
            <person name="Ng W.-L."/>
            <person name="Kazmierczak K.M."/>
            <person name="Andrzejewski T.M."/>
            <person name="Davidsen T.M."/>
            <person name="Wayne K.J."/>
            <person name="Tettelin H."/>
            <person name="Glass J.I."/>
            <person name="Rusch D."/>
            <person name="Podicherti R."/>
            <person name="Tsui H.-C.T."/>
            <person name="Winkler M.E."/>
        </authorList>
    </citation>
    <scope>NUCLEOTIDE SEQUENCE</scope>
</reference>
<proteinExistence type="inferred from homology"/>
<organism evidence="4">
    <name type="scientific">marine metagenome</name>
    <dbReference type="NCBI Taxonomy" id="408172"/>
    <lineage>
        <taxon>unclassified sequences</taxon>
        <taxon>metagenomes</taxon>
        <taxon>ecological metagenomes</taxon>
    </lineage>
</organism>
<dbReference type="InterPro" id="IPR013766">
    <property type="entry name" value="Thioredoxin_domain"/>
</dbReference>
<dbReference type="SUPFAM" id="SSF52833">
    <property type="entry name" value="Thioredoxin-like"/>
    <property type="match status" value="1"/>
</dbReference>
<accession>A0A382IIH3</accession>
<dbReference type="InterPro" id="IPR036249">
    <property type="entry name" value="Thioredoxin-like_sf"/>
</dbReference>
<dbReference type="AlphaFoldDB" id="A0A382IIH3"/>
<protein>
    <recommendedName>
        <fullName evidence="3">Thioredoxin domain-containing protein</fullName>
    </recommendedName>
</protein>
<sequence>MSFLKHKHLWLFVTFGVIILVVSLRRPEKKKDELPVLGELIDFQLTNQNGNAFGKEDLYGKVWVADFIFTTCAGPCPVMSSQFTELQSRFENASDLNLLSISVNPEYDTPEILREYGERYRADYDKWHFLTGDKEAIHKLAVDGFKVGSIEEPIFHSTRFILLDGKARIRGYYISSELEEMQQLWRDVE</sequence>
<evidence type="ECO:0000256" key="1">
    <source>
        <dbReference type="ARBA" id="ARBA00010996"/>
    </source>
</evidence>
<dbReference type="Pfam" id="PF02630">
    <property type="entry name" value="SCO1-SenC"/>
    <property type="match status" value="1"/>
</dbReference>
<evidence type="ECO:0000313" key="4">
    <source>
        <dbReference type="EMBL" id="SVB99135.1"/>
    </source>
</evidence>
<name>A0A382IIH3_9ZZZZ</name>
<feature type="non-terminal residue" evidence="4">
    <location>
        <position position="189"/>
    </location>
</feature>
<dbReference type="PANTHER" id="PTHR12151">
    <property type="entry name" value="ELECTRON TRANSPORT PROTIN SCO1/SENC FAMILY MEMBER"/>
    <property type="match status" value="1"/>
</dbReference>